<dbReference type="PANTHER" id="PTHR47690">
    <property type="entry name" value="GLUCOKINASE"/>
    <property type="match status" value="1"/>
</dbReference>
<dbReference type="Gene3D" id="3.30.420.40">
    <property type="match status" value="1"/>
</dbReference>
<organism evidence="5 6">
    <name type="scientific">Marinimicrobium koreense</name>
    <dbReference type="NCBI Taxonomy" id="306545"/>
    <lineage>
        <taxon>Bacteria</taxon>
        <taxon>Pseudomonadati</taxon>
        <taxon>Pseudomonadota</taxon>
        <taxon>Gammaproteobacteria</taxon>
        <taxon>Cellvibrionales</taxon>
        <taxon>Cellvibrionaceae</taxon>
        <taxon>Marinimicrobium</taxon>
    </lineage>
</organism>
<keyword evidence="3" id="KW-0547">Nucleotide-binding</keyword>
<dbReference type="GO" id="GO:0005829">
    <property type="term" value="C:cytosol"/>
    <property type="evidence" value="ECO:0007669"/>
    <property type="project" value="TreeGrafter"/>
</dbReference>
<keyword evidence="3" id="KW-0324">Glycolysis</keyword>
<evidence type="ECO:0000256" key="2">
    <source>
        <dbReference type="ARBA" id="ARBA00022777"/>
    </source>
</evidence>
<comment type="similarity">
    <text evidence="3 4">Belongs to the bacterial glucokinase family.</text>
</comment>
<dbReference type="CDD" id="cd24008">
    <property type="entry name" value="ASKHA_NBD_GLK"/>
    <property type="match status" value="1"/>
</dbReference>
<dbReference type="NCBIfam" id="TIGR00749">
    <property type="entry name" value="glk"/>
    <property type="match status" value="1"/>
</dbReference>
<dbReference type="InterPro" id="IPR043129">
    <property type="entry name" value="ATPase_NBD"/>
</dbReference>
<dbReference type="InterPro" id="IPR003836">
    <property type="entry name" value="Glucokinase"/>
</dbReference>
<keyword evidence="6" id="KW-1185">Reference proteome</keyword>
<evidence type="ECO:0000313" key="5">
    <source>
        <dbReference type="EMBL" id="ROQ19912.1"/>
    </source>
</evidence>
<dbReference type="AlphaFoldDB" id="A0A3N1NM73"/>
<comment type="subcellular location">
    <subcellularLocation>
        <location evidence="3">Cytoplasm</location>
    </subcellularLocation>
</comment>
<evidence type="ECO:0000256" key="3">
    <source>
        <dbReference type="HAMAP-Rule" id="MF_00524"/>
    </source>
</evidence>
<gene>
    <name evidence="3" type="primary">glk</name>
    <name evidence="5" type="ORF">EDC38_0503</name>
</gene>
<feature type="binding site" evidence="3">
    <location>
        <begin position="7"/>
        <end position="12"/>
    </location>
    <ligand>
        <name>ATP</name>
        <dbReference type="ChEBI" id="CHEBI:30616"/>
    </ligand>
</feature>
<sequence length="329" mass="35002">MSFILVADIGGTNARFGLVEIAGACATPPDFTAKHQHSLRCADYPSLDQMVHAYAEVAGIALPDFACFAIAGPIHNGRVRMTNLDWEFGIDELRDQLGMRALDVINDFAALAYATPHLKGDMLKPLVTGETDAEAPMLILGPGTGFGMAALVPCGDRWKIVPTEGGHTNFAPGNEREIAILQNLLKKQDHVSVETLICGKGLVRIYQALAEIDGVTVQNYEPADVAGKGQSGEDPQCREALELFCAMLGSAIGDRALCLGAQGGVYIGGGIAPKLADFIDGSDLVKRYQHKGPMSDYVGRIPLNIIMHDKSALIGTAAWLVDNTAELSA</sequence>
<comment type="caution">
    <text evidence="5">The sequence shown here is derived from an EMBL/GenBank/DDBJ whole genome shotgun (WGS) entry which is preliminary data.</text>
</comment>
<protein>
    <recommendedName>
        <fullName evidence="3">Glucokinase</fullName>
        <ecNumber evidence="3">2.7.1.2</ecNumber>
    </recommendedName>
    <alternativeName>
        <fullName evidence="3">Glucose kinase</fullName>
    </alternativeName>
</protein>
<dbReference type="EC" id="2.7.1.2" evidence="3"/>
<name>A0A3N1NM73_9GAMM</name>
<dbReference type="GO" id="GO:0005524">
    <property type="term" value="F:ATP binding"/>
    <property type="evidence" value="ECO:0007669"/>
    <property type="project" value="UniProtKB-UniRule"/>
</dbReference>
<dbReference type="Gene3D" id="3.40.367.20">
    <property type="match status" value="1"/>
</dbReference>
<dbReference type="Pfam" id="PF02685">
    <property type="entry name" value="Glucokinase"/>
    <property type="match status" value="1"/>
</dbReference>
<dbReference type="EMBL" id="RJUK01000001">
    <property type="protein sequence ID" value="ROQ19912.1"/>
    <property type="molecule type" value="Genomic_DNA"/>
</dbReference>
<dbReference type="GO" id="GO:0004340">
    <property type="term" value="F:glucokinase activity"/>
    <property type="evidence" value="ECO:0007669"/>
    <property type="project" value="UniProtKB-UniRule"/>
</dbReference>
<dbReference type="GO" id="GO:0005536">
    <property type="term" value="F:D-glucose binding"/>
    <property type="evidence" value="ECO:0007669"/>
    <property type="project" value="InterPro"/>
</dbReference>
<reference evidence="5 6" key="1">
    <citation type="submission" date="2018-11" db="EMBL/GenBank/DDBJ databases">
        <title>Genomic Encyclopedia of Type Strains, Phase IV (KMG-IV): sequencing the most valuable type-strain genomes for metagenomic binning, comparative biology and taxonomic classification.</title>
        <authorList>
            <person name="Goeker M."/>
        </authorList>
    </citation>
    <scope>NUCLEOTIDE SEQUENCE [LARGE SCALE GENOMIC DNA]</scope>
    <source>
        <strain evidence="5 6">DSM 16974</strain>
    </source>
</reference>
<dbReference type="OrthoDB" id="9800595at2"/>
<dbReference type="HAMAP" id="MF_00524">
    <property type="entry name" value="Glucokinase"/>
    <property type="match status" value="1"/>
</dbReference>
<keyword evidence="3" id="KW-0963">Cytoplasm</keyword>
<keyword evidence="2 3" id="KW-0418">Kinase</keyword>
<keyword evidence="3" id="KW-0067">ATP-binding</keyword>
<dbReference type="Proteomes" id="UP000273643">
    <property type="component" value="Unassembled WGS sequence"/>
</dbReference>
<evidence type="ECO:0000256" key="4">
    <source>
        <dbReference type="RuleBase" id="RU004046"/>
    </source>
</evidence>
<comment type="catalytic activity">
    <reaction evidence="3">
        <text>D-glucose + ATP = D-glucose 6-phosphate + ADP + H(+)</text>
        <dbReference type="Rhea" id="RHEA:17825"/>
        <dbReference type="ChEBI" id="CHEBI:4167"/>
        <dbReference type="ChEBI" id="CHEBI:15378"/>
        <dbReference type="ChEBI" id="CHEBI:30616"/>
        <dbReference type="ChEBI" id="CHEBI:61548"/>
        <dbReference type="ChEBI" id="CHEBI:456216"/>
        <dbReference type="EC" id="2.7.1.2"/>
    </reaction>
</comment>
<dbReference type="NCBIfam" id="NF009073">
    <property type="entry name" value="PRK12408.1"/>
    <property type="match status" value="1"/>
</dbReference>
<dbReference type="SUPFAM" id="SSF53067">
    <property type="entry name" value="Actin-like ATPase domain"/>
    <property type="match status" value="1"/>
</dbReference>
<evidence type="ECO:0000256" key="1">
    <source>
        <dbReference type="ARBA" id="ARBA00022679"/>
    </source>
</evidence>
<dbReference type="InterPro" id="IPR050201">
    <property type="entry name" value="Bacterial_glucokinase"/>
</dbReference>
<dbReference type="GO" id="GO:0006096">
    <property type="term" value="P:glycolytic process"/>
    <property type="evidence" value="ECO:0007669"/>
    <property type="project" value="UniProtKB-UniRule"/>
</dbReference>
<keyword evidence="1 3" id="KW-0808">Transferase</keyword>
<evidence type="ECO:0000313" key="6">
    <source>
        <dbReference type="Proteomes" id="UP000273643"/>
    </source>
</evidence>
<proteinExistence type="inferred from homology"/>
<dbReference type="PANTHER" id="PTHR47690:SF1">
    <property type="entry name" value="GLUCOKINASE"/>
    <property type="match status" value="1"/>
</dbReference>
<accession>A0A3N1NM73</accession>